<keyword evidence="7" id="KW-0325">Glycoprotein</keyword>
<evidence type="ECO:0000256" key="4">
    <source>
        <dbReference type="ARBA" id="ARBA00022729"/>
    </source>
</evidence>
<evidence type="ECO:0000256" key="5">
    <source>
        <dbReference type="ARBA" id="ARBA00022801"/>
    </source>
</evidence>
<evidence type="ECO:0000313" key="12">
    <source>
        <dbReference type="EMBL" id="KAG6735613.1"/>
    </source>
</evidence>
<feature type="domain" description="Subtilisin-like protease fibronectin type-III" evidence="11">
    <location>
        <begin position="408"/>
        <end position="502"/>
    </location>
</feature>
<evidence type="ECO:0000256" key="6">
    <source>
        <dbReference type="ARBA" id="ARBA00022825"/>
    </source>
</evidence>
<keyword evidence="4 8" id="KW-0732">Signal</keyword>
<dbReference type="Pfam" id="PF17766">
    <property type="entry name" value="fn3_6"/>
    <property type="match status" value="1"/>
</dbReference>
<dbReference type="CDD" id="cd02120">
    <property type="entry name" value="PA_subtilisin_like"/>
    <property type="match status" value="1"/>
</dbReference>
<dbReference type="GO" id="GO:0006508">
    <property type="term" value="P:proteolysis"/>
    <property type="evidence" value="ECO:0007669"/>
    <property type="project" value="UniProtKB-KW"/>
</dbReference>
<dbReference type="Pfam" id="PF02225">
    <property type="entry name" value="PA"/>
    <property type="match status" value="1"/>
</dbReference>
<keyword evidence="6" id="KW-0720">Serine protease</keyword>
<dbReference type="OrthoDB" id="206201at2759"/>
<evidence type="ECO:0000256" key="2">
    <source>
        <dbReference type="ARBA" id="ARBA00011073"/>
    </source>
</evidence>
<comment type="similarity">
    <text evidence="2">Belongs to the peptidase S8 family.</text>
</comment>
<dbReference type="GO" id="GO:0008236">
    <property type="term" value="F:serine-type peptidase activity"/>
    <property type="evidence" value="ECO:0007669"/>
    <property type="project" value="UniProtKB-KW"/>
</dbReference>
<dbReference type="AlphaFoldDB" id="A0A8X7XM40"/>
<comment type="subcellular location">
    <subcellularLocation>
        <location evidence="1">Secreted</location>
    </subcellularLocation>
</comment>
<evidence type="ECO:0000256" key="3">
    <source>
        <dbReference type="ARBA" id="ARBA00022670"/>
    </source>
</evidence>
<dbReference type="EMBL" id="JAAWWB010001968">
    <property type="protein sequence ID" value="KAG6735613.1"/>
    <property type="molecule type" value="Genomic_DNA"/>
</dbReference>
<feature type="domain" description="PA" evidence="9">
    <location>
        <begin position="279"/>
        <end position="343"/>
    </location>
</feature>
<dbReference type="InterPro" id="IPR010259">
    <property type="entry name" value="S8pro/Inhibitor_I9"/>
</dbReference>
<sequence length="505" mass="55442">MRLPSPTLCLLPFLFLTLLQRPTFASIKPYVVYFGGHSHGPKPSSLDANLAKDSHYEFLGSFLGSREFAEDAIFYSYTRHINGFAATLEDEVAAEIASEKPLLLLLCFSLCFVSFVIFELSSLSNAEHPRVVSVFLNQGRKQHTTHSWSFLGLEKDGVVPSSSIWKKARFGEDTIIGNLDTVGSFQECGRSRKALAMKGWDRFHQSGMEHVKMAMILASTATGIFLCLLTNYLCKSCVHMKEAYRSQGESLSAKALPRNKFFPLMSAADARATNASVENALLCKDGSLDPEKAKGKILVCLRGINARVDKGQQAALAGAVGMVLANNKDAGNEILADPHVLPMLVNVISEIQQLFLCTQPDITAPGVSVIAAFTKAQGPTNQDFDTRRISTFSDAPYECPSKPISLANFNYPSITVPNFNGSITLSRTVKNVGSPSTYKLRIRKPTGVSVSVEPKKLEFKKVGEEKAFTVTLKGKGKAAKDYVFGELIWSDNKHHVRSPIVVKWF</sequence>
<evidence type="ECO:0000259" key="11">
    <source>
        <dbReference type="Pfam" id="PF17766"/>
    </source>
</evidence>
<keyword evidence="3" id="KW-0645">Protease</keyword>
<dbReference type="InterPro" id="IPR037045">
    <property type="entry name" value="S8pro/Inhibitor_I9_sf"/>
</dbReference>
<comment type="caution">
    <text evidence="12">The sequence shown here is derived from an EMBL/GenBank/DDBJ whole genome shotgun (WGS) entry which is preliminary data.</text>
</comment>
<dbReference type="InterPro" id="IPR045051">
    <property type="entry name" value="SBT"/>
</dbReference>
<dbReference type="InterPro" id="IPR003137">
    <property type="entry name" value="PA_domain"/>
</dbReference>
<evidence type="ECO:0000259" key="9">
    <source>
        <dbReference type="Pfam" id="PF02225"/>
    </source>
</evidence>
<dbReference type="InterPro" id="IPR046450">
    <property type="entry name" value="PA_dom_sf"/>
</dbReference>
<dbReference type="Proteomes" id="UP000886885">
    <property type="component" value="Unassembled WGS sequence"/>
</dbReference>
<proteinExistence type="inferred from homology"/>
<feature type="domain" description="Inhibitor I9" evidence="10">
    <location>
        <begin position="30"/>
        <end position="99"/>
    </location>
</feature>
<evidence type="ECO:0008006" key="14">
    <source>
        <dbReference type="Google" id="ProtNLM"/>
    </source>
</evidence>
<feature type="signal peptide" evidence="8">
    <location>
        <begin position="1"/>
        <end position="25"/>
    </location>
</feature>
<gene>
    <name evidence="12" type="ORF">POTOM_061745</name>
</gene>
<dbReference type="InterPro" id="IPR041469">
    <property type="entry name" value="Subtilisin-like_FN3"/>
</dbReference>
<name>A0A8X7XM40_POPTO</name>
<dbReference type="Pfam" id="PF05922">
    <property type="entry name" value="Inhibitor_I9"/>
    <property type="match status" value="1"/>
</dbReference>
<protein>
    <recommendedName>
        <fullName evidence="14">Subtilisin-like protease SBT5.3</fullName>
    </recommendedName>
</protein>
<evidence type="ECO:0000256" key="7">
    <source>
        <dbReference type="ARBA" id="ARBA00023180"/>
    </source>
</evidence>
<evidence type="ECO:0000256" key="1">
    <source>
        <dbReference type="ARBA" id="ARBA00004613"/>
    </source>
</evidence>
<dbReference type="PANTHER" id="PTHR10795">
    <property type="entry name" value="PROPROTEIN CONVERTASE SUBTILISIN/KEXIN"/>
    <property type="match status" value="1"/>
</dbReference>
<accession>A0A8X7XM40</accession>
<dbReference type="GO" id="GO:0005576">
    <property type="term" value="C:extracellular region"/>
    <property type="evidence" value="ECO:0007669"/>
    <property type="project" value="UniProtKB-SubCell"/>
</dbReference>
<dbReference type="Gene3D" id="3.30.70.80">
    <property type="entry name" value="Peptidase S8 propeptide/proteinase inhibitor I9"/>
    <property type="match status" value="1"/>
</dbReference>
<dbReference type="FunFam" id="2.60.40.2310:FF:000001">
    <property type="entry name" value="Subtilisin-like protease SBT1.5"/>
    <property type="match status" value="1"/>
</dbReference>
<keyword evidence="5" id="KW-0378">Hydrolase</keyword>
<evidence type="ECO:0000259" key="10">
    <source>
        <dbReference type="Pfam" id="PF05922"/>
    </source>
</evidence>
<feature type="chain" id="PRO_5036494666" description="Subtilisin-like protease SBT5.3" evidence="8">
    <location>
        <begin position="26"/>
        <end position="505"/>
    </location>
</feature>
<organism evidence="12 13">
    <name type="scientific">Populus tomentosa</name>
    <name type="common">Chinese white poplar</name>
    <dbReference type="NCBI Taxonomy" id="118781"/>
    <lineage>
        <taxon>Eukaryota</taxon>
        <taxon>Viridiplantae</taxon>
        <taxon>Streptophyta</taxon>
        <taxon>Embryophyta</taxon>
        <taxon>Tracheophyta</taxon>
        <taxon>Spermatophyta</taxon>
        <taxon>Magnoliopsida</taxon>
        <taxon>eudicotyledons</taxon>
        <taxon>Gunneridae</taxon>
        <taxon>Pentapetalae</taxon>
        <taxon>rosids</taxon>
        <taxon>fabids</taxon>
        <taxon>Malpighiales</taxon>
        <taxon>Salicaceae</taxon>
        <taxon>Saliceae</taxon>
        <taxon>Populus</taxon>
    </lineage>
</organism>
<dbReference type="Gene3D" id="3.50.30.30">
    <property type="match status" value="1"/>
</dbReference>
<dbReference type="Gene3D" id="2.60.40.2310">
    <property type="match status" value="1"/>
</dbReference>
<keyword evidence="13" id="KW-1185">Reference proteome</keyword>
<dbReference type="SUPFAM" id="SSF52025">
    <property type="entry name" value="PA domain"/>
    <property type="match status" value="1"/>
</dbReference>
<evidence type="ECO:0000313" key="13">
    <source>
        <dbReference type="Proteomes" id="UP000886885"/>
    </source>
</evidence>
<reference evidence="12" key="1">
    <citation type="journal article" date="2020" name="bioRxiv">
        <title>Hybrid origin of Populus tomentosa Carr. identified through genome sequencing and phylogenomic analysis.</title>
        <authorList>
            <person name="An X."/>
            <person name="Gao K."/>
            <person name="Chen Z."/>
            <person name="Li J."/>
            <person name="Yang X."/>
            <person name="Yang X."/>
            <person name="Zhou J."/>
            <person name="Guo T."/>
            <person name="Zhao T."/>
            <person name="Huang S."/>
            <person name="Miao D."/>
            <person name="Khan W.U."/>
            <person name="Rao P."/>
            <person name="Ye M."/>
            <person name="Lei B."/>
            <person name="Liao W."/>
            <person name="Wang J."/>
            <person name="Ji L."/>
            <person name="Li Y."/>
            <person name="Guo B."/>
            <person name="Mustafa N.S."/>
            <person name="Li S."/>
            <person name="Yun Q."/>
            <person name="Keller S.R."/>
            <person name="Mao J."/>
            <person name="Zhang R."/>
            <person name="Strauss S.H."/>
        </authorList>
    </citation>
    <scope>NUCLEOTIDE SEQUENCE</scope>
    <source>
        <strain evidence="12">GM15</strain>
        <tissue evidence="12">Leaf</tissue>
    </source>
</reference>
<evidence type="ECO:0000256" key="8">
    <source>
        <dbReference type="SAM" id="SignalP"/>
    </source>
</evidence>